<keyword evidence="3" id="KW-0804">Transcription</keyword>
<dbReference type="PRINTS" id="PR00036">
    <property type="entry name" value="HTHLACI"/>
</dbReference>
<protein>
    <submittedName>
        <fullName evidence="5">HTH-type transcriptional repressor PurR</fullName>
    </submittedName>
</protein>
<dbReference type="Pfam" id="PF00356">
    <property type="entry name" value="LacI"/>
    <property type="match status" value="1"/>
</dbReference>
<dbReference type="GO" id="GO:0000976">
    <property type="term" value="F:transcription cis-regulatory region binding"/>
    <property type="evidence" value="ECO:0007669"/>
    <property type="project" value="TreeGrafter"/>
</dbReference>
<accession>A0A098ELZ1</accession>
<dbReference type="STRING" id="1499687.BN1080_01762"/>
<dbReference type="Gene3D" id="3.40.50.2300">
    <property type="match status" value="2"/>
</dbReference>
<dbReference type="PANTHER" id="PTHR30146">
    <property type="entry name" value="LACI-RELATED TRANSCRIPTIONAL REPRESSOR"/>
    <property type="match status" value="1"/>
</dbReference>
<reference evidence="5 6" key="1">
    <citation type="submission" date="2014-09" db="EMBL/GenBank/DDBJ databases">
        <authorList>
            <person name="Urmite Genomes Urmite Genomes"/>
        </authorList>
    </citation>
    <scope>NUCLEOTIDE SEQUENCE [LARGE SCALE GENOMIC DNA]</scope>
    <source>
        <strain evidence="5 6">ES2</strain>
    </source>
</reference>
<dbReference type="InterPro" id="IPR028082">
    <property type="entry name" value="Peripla_BP_I"/>
</dbReference>
<dbReference type="CDD" id="cd01392">
    <property type="entry name" value="HTH_LacI"/>
    <property type="match status" value="1"/>
</dbReference>
<evidence type="ECO:0000256" key="2">
    <source>
        <dbReference type="ARBA" id="ARBA00023125"/>
    </source>
</evidence>
<name>A0A098ELZ1_9BACL</name>
<dbReference type="InterPro" id="IPR010982">
    <property type="entry name" value="Lambda_DNA-bd_dom_sf"/>
</dbReference>
<dbReference type="SUPFAM" id="SSF53822">
    <property type="entry name" value="Periplasmic binding protein-like I"/>
    <property type="match status" value="1"/>
</dbReference>
<evidence type="ECO:0000259" key="4">
    <source>
        <dbReference type="PROSITE" id="PS50932"/>
    </source>
</evidence>
<evidence type="ECO:0000256" key="3">
    <source>
        <dbReference type="ARBA" id="ARBA00023163"/>
    </source>
</evidence>
<dbReference type="InterPro" id="IPR046335">
    <property type="entry name" value="LacI/GalR-like_sensor"/>
</dbReference>
<dbReference type="Pfam" id="PF13377">
    <property type="entry name" value="Peripla_BP_3"/>
    <property type="match status" value="1"/>
</dbReference>
<evidence type="ECO:0000256" key="1">
    <source>
        <dbReference type="ARBA" id="ARBA00023015"/>
    </source>
</evidence>
<keyword evidence="6" id="KW-1185">Reference proteome</keyword>
<keyword evidence="2" id="KW-0238">DNA-binding</keyword>
<evidence type="ECO:0000313" key="6">
    <source>
        <dbReference type="Proteomes" id="UP000043699"/>
    </source>
</evidence>
<dbReference type="PROSITE" id="PS50932">
    <property type="entry name" value="HTH_LACI_2"/>
    <property type="match status" value="1"/>
</dbReference>
<dbReference type="GO" id="GO:0003700">
    <property type="term" value="F:DNA-binding transcription factor activity"/>
    <property type="evidence" value="ECO:0007669"/>
    <property type="project" value="TreeGrafter"/>
</dbReference>
<dbReference type="Proteomes" id="UP000043699">
    <property type="component" value="Unassembled WGS sequence"/>
</dbReference>
<dbReference type="SUPFAM" id="SSF47413">
    <property type="entry name" value="lambda repressor-like DNA-binding domains"/>
    <property type="match status" value="1"/>
</dbReference>
<dbReference type="CDD" id="cd06267">
    <property type="entry name" value="PBP1_LacI_sugar_binding-like"/>
    <property type="match status" value="1"/>
</dbReference>
<dbReference type="AlphaFoldDB" id="A0A098ELZ1"/>
<gene>
    <name evidence="5" type="primary">purR_2</name>
    <name evidence="5" type="ORF">BN1080_01762</name>
</gene>
<sequence length="330" mass="37200">MVSSKDVAKHAGVSQTTVSRVLNTPERVKKPTLQKVMDAIEELNYIPDGNARSLVQRKTRTIALISGPLHNPFFSESTTAIINYANAQGFRTNVHFINDDNSEEVYHSVFENKVDGIILSSIYLDDPIFNKLEKSGIPFISFNRKHQSEKNYVEIDNRQAGYLAAMHLLDKGHENIVWIGGPLTVSTFKGRMEGFIQAMQDQQIAIPKERVIVTDTKKEELYETFLALQKSAERPTAICAATDAIAIRLMDFYISAGIRIPEDLSIIGIDNVELSRHASLDLTTVGMEDERGLGFLAVEKLFEMIFQKNKSCIQIKKSVRLFERNTTMKK</sequence>
<dbReference type="InterPro" id="IPR000843">
    <property type="entry name" value="HTH_LacI"/>
</dbReference>
<keyword evidence="1" id="KW-0805">Transcription regulation</keyword>
<organism evidence="5 6">
    <name type="scientific">Planococcus massiliensis</name>
    <dbReference type="NCBI Taxonomy" id="1499687"/>
    <lineage>
        <taxon>Bacteria</taxon>
        <taxon>Bacillati</taxon>
        <taxon>Bacillota</taxon>
        <taxon>Bacilli</taxon>
        <taxon>Bacillales</taxon>
        <taxon>Caryophanaceae</taxon>
        <taxon>Planococcus</taxon>
    </lineage>
</organism>
<evidence type="ECO:0000313" key="5">
    <source>
        <dbReference type="EMBL" id="CEG22827.1"/>
    </source>
</evidence>
<dbReference type="OrthoDB" id="9796186at2"/>
<dbReference type="EMBL" id="CCXS01000001">
    <property type="protein sequence ID" value="CEG22827.1"/>
    <property type="molecule type" value="Genomic_DNA"/>
</dbReference>
<dbReference type="Gene3D" id="1.10.260.40">
    <property type="entry name" value="lambda repressor-like DNA-binding domains"/>
    <property type="match status" value="1"/>
</dbReference>
<dbReference type="SMART" id="SM00354">
    <property type="entry name" value="HTH_LACI"/>
    <property type="match status" value="1"/>
</dbReference>
<feature type="domain" description="HTH lacI-type" evidence="4">
    <location>
        <begin position="2"/>
        <end position="56"/>
    </location>
</feature>
<dbReference type="PANTHER" id="PTHR30146:SF109">
    <property type="entry name" value="HTH-TYPE TRANSCRIPTIONAL REGULATOR GALS"/>
    <property type="match status" value="1"/>
</dbReference>
<proteinExistence type="predicted"/>